<proteinExistence type="inferred from homology"/>
<dbReference type="Pfam" id="PF04221">
    <property type="entry name" value="RelB"/>
    <property type="match status" value="1"/>
</dbReference>
<dbReference type="PANTHER" id="PTHR38781:SF1">
    <property type="entry name" value="ANTITOXIN DINJ-RELATED"/>
    <property type="match status" value="1"/>
</dbReference>
<dbReference type="PIRSF" id="PIRSF003108">
    <property type="entry name" value="DinJ"/>
    <property type="match status" value="1"/>
</dbReference>
<dbReference type="InterPro" id="IPR026262">
    <property type="entry name" value="DinJ"/>
</dbReference>
<evidence type="ECO:0000313" key="4">
    <source>
        <dbReference type="Proteomes" id="UP000566995"/>
    </source>
</evidence>
<gene>
    <name evidence="3" type="ORF">HNP46_006097</name>
</gene>
<accession>A0A7W7P3Z3</accession>
<dbReference type="NCBIfam" id="TIGR02384">
    <property type="entry name" value="RelB_DinJ"/>
    <property type="match status" value="1"/>
</dbReference>
<dbReference type="Proteomes" id="UP000566995">
    <property type="component" value="Unassembled WGS sequence"/>
</dbReference>
<dbReference type="GO" id="GO:0000987">
    <property type="term" value="F:cis-regulatory region sequence-specific DNA binding"/>
    <property type="evidence" value="ECO:0007669"/>
    <property type="project" value="InterPro"/>
</dbReference>
<dbReference type="InterPro" id="IPR013321">
    <property type="entry name" value="Arc_rbn_hlx_hlx"/>
</dbReference>
<comment type="similarity">
    <text evidence="1">Belongs to the RelB/DinJ antitoxin family.</text>
</comment>
<dbReference type="GO" id="GO:0006355">
    <property type="term" value="P:regulation of DNA-templated transcription"/>
    <property type="evidence" value="ECO:0007669"/>
    <property type="project" value="InterPro"/>
</dbReference>
<sequence>MSKDAILTARIDPEVKEESKRIIESYGLTQSQVIRMFLQKLVTNPEEVTPWLLKKPSAETARVLDEVAQGKGLTQYPNLQTAFSELGIAGKGAGE</sequence>
<keyword evidence="2" id="KW-1277">Toxin-antitoxin system</keyword>
<dbReference type="GO" id="GO:0006351">
    <property type="term" value="P:DNA-templated transcription"/>
    <property type="evidence" value="ECO:0007669"/>
    <property type="project" value="TreeGrafter"/>
</dbReference>
<dbReference type="RefSeq" id="WP_184596460.1">
    <property type="nucleotide sequence ID" value="NZ_JACHLI010000036.1"/>
</dbReference>
<dbReference type="Gene3D" id="1.10.1220.10">
    <property type="entry name" value="Met repressor-like"/>
    <property type="match status" value="1"/>
</dbReference>
<comment type="caution">
    <text evidence="3">The sequence shown here is derived from an EMBL/GenBank/DDBJ whole genome shotgun (WGS) entry which is preliminary data.</text>
</comment>
<evidence type="ECO:0000256" key="2">
    <source>
        <dbReference type="ARBA" id="ARBA00022649"/>
    </source>
</evidence>
<dbReference type="EMBL" id="JACHLI010000036">
    <property type="protein sequence ID" value="MBB4867186.1"/>
    <property type="molecule type" value="Genomic_DNA"/>
</dbReference>
<reference evidence="3 4" key="1">
    <citation type="submission" date="2020-08" db="EMBL/GenBank/DDBJ databases">
        <title>Functional genomics of gut bacteria from endangered species of beetles.</title>
        <authorList>
            <person name="Carlos-Shanley C."/>
        </authorList>
    </citation>
    <scope>NUCLEOTIDE SEQUENCE [LARGE SCALE GENOMIC DNA]</scope>
    <source>
        <strain evidence="3 4">S00179</strain>
    </source>
</reference>
<dbReference type="PANTHER" id="PTHR38781">
    <property type="entry name" value="ANTITOXIN DINJ-RELATED"/>
    <property type="match status" value="1"/>
</dbReference>
<organism evidence="3 4">
    <name type="scientific">Pseudomonas nitroreducens</name>
    <dbReference type="NCBI Taxonomy" id="46680"/>
    <lineage>
        <taxon>Bacteria</taxon>
        <taxon>Pseudomonadati</taxon>
        <taxon>Pseudomonadota</taxon>
        <taxon>Gammaproteobacteria</taxon>
        <taxon>Pseudomonadales</taxon>
        <taxon>Pseudomonadaceae</taxon>
        <taxon>Pseudomonas</taxon>
    </lineage>
</organism>
<dbReference type="GO" id="GO:0015643">
    <property type="term" value="F:toxic substance binding"/>
    <property type="evidence" value="ECO:0007669"/>
    <property type="project" value="InterPro"/>
</dbReference>
<dbReference type="InterPro" id="IPR007337">
    <property type="entry name" value="RelB/DinJ"/>
</dbReference>
<dbReference type="GO" id="GO:0044010">
    <property type="term" value="P:single-species biofilm formation"/>
    <property type="evidence" value="ECO:0007669"/>
    <property type="project" value="InterPro"/>
</dbReference>
<name>A0A7W7P3Z3_PSENT</name>
<protein>
    <submittedName>
        <fullName evidence="3">Addiction module RelB/DinJ family antitoxin</fullName>
    </submittedName>
</protein>
<dbReference type="AlphaFoldDB" id="A0A7W7P3Z3"/>
<evidence type="ECO:0000313" key="3">
    <source>
        <dbReference type="EMBL" id="MBB4867186.1"/>
    </source>
</evidence>
<evidence type="ECO:0000256" key="1">
    <source>
        <dbReference type="ARBA" id="ARBA00010562"/>
    </source>
</evidence>